<evidence type="ECO:0000313" key="1">
    <source>
        <dbReference type="EMBL" id="GBO14910.1"/>
    </source>
</evidence>
<gene>
    <name evidence="1" type="ORF">AVEN_45293_1</name>
</gene>
<dbReference type="EMBL" id="BGPR01039008">
    <property type="protein sequence ID" value="GBO14910.1"/>
    <property type="molecule type" value="Genomic_DNA"/>
</dbReference>
<proteinExistence type="predicted"/>
<accession>A0A4Y2UTM2</accession>
<dbReference type="AlphaFoldDB" id="A0A4Y2UTM2"/>
<dbReference type="Proteomes" id="UP000499080">
    <property type="component" value="Unassembled WGS sequence"/>
</dbReference>
<name>A0A4Y2UTM2_ARAVE</name>
<sequence>MEPVGAVVMCDVVFPVACQEITWVVRAGRLSLGRLLVGWVPVPPSSLIPAFTIITHSKAPKYIPLHAFRPHKSPHPMASATCARYSLDAKLYLNAIVAMLFSCQE</sequence>
<comment type="caution">
    <text evidence="1">The sequence shown here is derived from an EMBL/GenBank/DDBJ whole genome shotgun (WGS) entry which is preliminary data.</text>
</comment>
<organism evidence="1 2">
    <name type="scientific">Araneus ventricosus</name>
    <name type="common">Orbweaver spider</name>
    <name type="synonym">Epeira ventricosa</name>
    <dbReference type="NCBI Taxonomy" id="182803"/>
    <lineage>
        <taxon>Eukaryota</taxon>
        <taxon>Metazoa</taxon>
        <taxon>Ecdysozoa</taxon>
        <taxon>Arthropoda</taxon>
        <taxon>Chelicerata</taxon>
        <taxon>Arachnida</taxon>
        <taxon>Araneae</taxon>
        <taxon>Araneomorphae</taxon>
        <taxon>Entelegynae</taxon>
        <taxon>Araneoidea</taxon>
        <taxon>Araneidae</taxon>
        <taxon>Araneus</taxon>
    </lineage>
</organism>
<evidence type="ECO:0000313" key="2">
    <source>
        <dbReference type="Proteomes" id="UP000499080"/>
    </source>
</evidence>
<protein>
    <submittedName>
        <fullName evidence="1">Uncharacterized protein</fullName>
    </submittedName>
</protein>
<reference evidence="1 2" key="1">
    <citation type="journal article" date="2019" name="Sci. Rep.">
        <title>Orb-weaving spider Araneus ventricosus genome elucidates the spidroin gene catalogue.</title>
        <authorList>
            <person name="Kono N."/>
            <person name="Nakamura H."/>
            <person name="Ohtoshi R."/>
            <person name="Moran D.A.P."/>
            <person name="Shinohara A."/>
            <person name="Yoshida Y."/>
            <person name="Fujiwara M."/>
            <person name="Mori M."/>
            <person name="Tomita M."/>
            <person name="Arakawa K."/>
        </authorList>
    </citation>
    <scope>NUCLEOTIDE SEQUENCE [LARGE SCALE GENOMIC DNA]</scope>
</reference>
<keyword evidence="2" id="KW-1185">Reference proteome</keyword>